<accession>A0A7J6SXW3</accession>
<sequence length="139" mass="15763">KGREIDELKSVEARRTREMLDRIRAVEQELEASRGLHKKYGSEAKAAREEAEGVKEEMSQVTSELTAVRRRMEVEERSKLAAEERYEKLKVAEARRLGEVSALKLELVEVREALTASEAKAESLARELEEEGDEAVPPI</sequence>
<feature type="compositionally biased region" description="Basic and acidic residues" evidence="1">
    <location>
        <begin position="41"/>
        <end position="58"/>
    </location>
</feature>
<reference evidence="2 3" key="1">
    <citation type="submission" date="2020-04" db="EMBL/GenBank/DDBJ databases">
        <title>Perkinsus olseni comparative genomics.</title>
        <authorList>
            <person name="Bogema D.R."/>
        </authorList>
    </citation>
    <scope>NUCLEOTIDE SEQUENCE [LARGE SCALE GENOMIC DNA]</scope>
    <source>
        <strain evidence="2">ATCC PRA-205</strain>
    </source>
</reference>
<feature type="region of interest" description="Disordered" evidence="1">
    <location>
        <begin position="117"/>
        <end position="139"/>
    </location>
</feature>
<dbReference type="AlphaFoldDB" id="A0A7J6SXW3"/>
<feature type="non-terminal residue" evidence="2">
    <location>
        <position position="1"/>
    </location>
</feature>
<feature type="non-terminal residue" evidence="2">
    <location>
        <position position="139"/>
    </location>
</feature>
<dbReference type="Proteomes" id="UP000574390">
    <property type="component" value="Unassembled WGS sequence"/>
</dbReference>
<dbReference type="EMBL" id="JABANM010011490">
    <property type="protein sequence ID" value="KAF4737611.1"/>
    <property type="molecule type" value="Genomic_DNA"/>
</dbReference>
<evidence type="ECO:0000256" key="1">
    <source>
        <dbReference type="SAM" id="MobiDB-lite"/>
    </source>
</evidence>
<organism evidence="2 3">
    <name type="scientific">Perkinsus olseni</name>
    <name type="common">Perkinsus atlanticus</name>
    <dbReference type="NCBI Taxonomy" id="32597"/>
    <lineage>
        <taxon>Eukaryota</taxon>
        <taxon>Sar</taxon>
        <taxon>Alveolata</taxon>
        <taxon>Perkinsozoa</taxon>
        <taxon>Perkinsea</taxon>
        <taxon>Perkinsida</taxon>
        <taxon>Perkinsidae</taxon>
        <taxon>Perkinsus</taxon>
    </lineage>
</organism>
<evidence type="ECO:0000313" key="3">
    <source>
        <dbReference type="Proteomes" id="UP000574390"/>
    </source>
</evidence>
<protein>
    <submittedName>
        <fullName evidence="2">Uncharacterized protein</fullName>
    </submittedName>
</protein>
<feature type="region of interest" description="Disordered" evidence="1">
    <location>
        <begin position="41"/>
        <end position="64"/>
    </location>
</feature>
<feature type="compositionally biased region" description="Acidic residues" evidence="1">
    <location>
        <begin position="128"/>
        <end position="139"/>
    </location>
</feature>
<name>A0A7J6SXW3_PEROL</name>
<comment type="caution">
    <text evidence="2">The sequence shown here is derived from an EMBL/GenBank/DDBJ whole genome shotgun (WGS) entry which is preliminary data.</text>
</comment>
<gene>
    <name evidence="2" type="ORF">FOZ62_011219</name>
</gene>
<evidence type="ECO:0000313" key="2">
    <source>
        <dbReference type="EMBL" id="KAF4737611.1"/>
    </source>
</evidence>
<proteinExistence type="predicted"/>